<evidence type="ECO:0000313" key="4">
    <source>
        <dbReference type="EMBL" id="SPE20300.1"/>
    </source>
</evidence>
<dbReference type="Proteomes" id="UP000239735">
    <property type="component" value="Unassembled WGS sequence"/>
</dbReference>
<dbReference type="InterPro" id="IPR002780">
    <property type="entry name" value="Hyd_form_HypD"/>
</dbReference>
<evidence type="ECO:0000256" key="1">
    <source>
        <dbReference type="ARBA" id="ARBA00007888"/>
    </source>
</evidence>
<name>A0A2N9LAL3_9BACT</name>
<dbReference type="PIRSF" id="PIRSF005622">
    <property type="entry name" value="Hydrgn_mat_hypD"/>
    <property type="match status" value="1"/>
</dbReference>
<dbReference type="GO" id="GO:0051604">
    <property type="term" value="P:protein maturation"/>
    <property type="evidence" value="ECO:0007669"/>
    <property type="project" value="TreeGrafter"/>
</dbReference>
<dbReference type="PANTHER" id="PTHR30149:SF0">
    <property type="entry name" value="HYDROGENASE MATURATION FACTOR HYPD"/>
    <property type="match status" value="1"/>
</dbReference>
<organism evidence="4 5">
    <name type="scientific">Candidatus Sulfuritelmatomonas gaucii</name>
    <dbReference type="NCBI Taxonomy" id="2043161"/>
    <lineage>
        <taxon>Bacteria</taxon>
        <taxon>Pseudomonadati</taxon>
        <taxon>Acidobacteriota</taxon>
        <taxon>Terriglobia</taxon>
        <taxon>Terriglobales</taxon>
        <taxon>Acidobacteriaceae</taxon>
        <taxon>Candidatus Sulfuritelmatomonas</taxon>
    </lineage>
</organism>
<keyword evidence="2" id="KW-0479">Metal-binding</keyword>
<evidence type="ECO:0000256" key="2">
    <source>
        <dbReference type="ARBA" id="ARBA00022723"/>
    </source>
</evidence>
<gene>
    <name evidence="4" type="primary">hypD</name>
    <name evidence="4" type="ORF">SBA5_290154</name>
</gene>
<proteinExistence type="inferred from homology"/>
<dbReference type="EMBL" id="OKRB01000085">
    <property type="protein sequence ID" value="SPE20300.1"/>
    <property type="molecule type" value="Genomic_DNA"/>
</dbReference>
<evidence type="ECO:0000313" key="5">
    <source>
        <dbReference type="Proteomes" id="UP000239735"/>
    </source>
</evidence>
<dbReference type="InterPro" id="IPR042244">
    <property type="entry name" value="HypD_2_sf"/>
</dbReference>
<dbReference type="PANTHER" id="PTHR30149">
    <property type="entry name" value="HYDROGENASE PROTEIN ASSEMBLY PROTEIN HYPD"/>
    <property type="match status" value="1"/>
</dbReference>
<dbReference type="GO" id="GO:0070025">
    <property type="term" value="F:carbon monoxide binding"/>
    <property type="evidence" value="ECO:0007669"/>
    <property type="project" value="TreeGrafter"/>
</dbReference>
<dbReference type="GO" id="GO:0051539">
    <property type="term" value="F:4 iron, 4 sulfur cluster binding"/>
    <property type="evidence" value="ECO:0007669"/>
    <property type="project" value="TreeGrafter"/>
</dbReference>
<sequence>MEVAGRSVSKPASQQVGKLSFVVSHPSRKTKTRRGWGTLRVAEVAQAVKYLTEFRNGEIAQRMAREIHQVTTRPWKIMEVCGGQTHSIIKNGIDQMLPPGIEMIHGPGCPVCVTPLELIDKALAIAGQPGVIFCSFGDMLRVPGTEGDLFQVKGRGGDVRVMYSPLDAVELAVKNPDKQVVFFGVGFETTAPANAMSVHVAKRRGLKNFSLLVSHVLVPPAIEAILSAPGHQINGFLAAGHVCSVMGFWEYPPLAEKFRVPIVVTGFEPLDLLDGIRRAVIQLEAGRHEVENAYSRVVTFEGNRAAQKLLGEVFEVTDRAWRGIGVIPKSGWRLNEDYREFDAEERFHITGIHTEESALCHSGEVLRGAIKPAECPAFGKECTPRHPLGATMVSSEGACAAYFNYGRFLSAEELKTASSA</sequence>
<protein>
    <submittedName>
        <fullName evidence="4">Protein required for maturation of hydrogenases</fullName>
    </submittedName>
</protein>
<dbReference type="InterPro" id="IPR042243">
    <property type="entry name" value="HypD_1"/>
</dbReference>
<dbReference type="Gene3D" id="6.10.20.100">
    <property type="match status" value="1"/>
</dbReference>
<dbReference type="GO" id="GO:0005506">
    <property type="term" value="F:iron ion binding"/>
    <property type="evidence" value="ECO:0007669"/>
    <property type="project" value="TreeGrafter"/>
</dbReference>
<keyword evidence="3" id="KW-0408">Iron</keyword>
<dbReference type="Gene3D" id="3.40.50.11740">
    <property type="entry name" value="HypD, alpha/beta domain 2"/>
    <property type="match status" value="2"/>
</dbReference>
<reference evidence="5" key="1">
    <citation type="submission" date="2018-02" db="EMBL/GenBank/DDBJ databases">
        <authorList>
            <person name="Hausmann B."/>
        </authorList>
    </citation>
    <scope>NUCLEOTIDE SEQUENCE [LARGE SCALE GENOMIC DNA]</scope>
    <source>
        <strain evidence="5">Peat soil MAG SbA5</strain>
    </source>
</reference>
<dbReference type="AlphaFoldDB" id="A0A2N9LAL3"/>
<dbReference type="NCBIfam" id="TIGR00075">
    <property type="entry name" value="hypD"/>
    <property type="match status" value="1"/>
</dbReference>
<accession>A0A2N9LAL3</accession>
<evidence type="ECO:0000256" key="3">
    <source>
        <dbReference type="ARBA" id="ARBA00023004"/>
    </source>
</evidence>
<dbReference type="Pfam" id="PF01924">
    <property type="entry name" value="HypD"/>
    <property type="match status" value="1"/>
</dbReference>
<comment type="similarity">
    <text evidence="1">Belongs to the HypD family.</text>
</comment>